<comment type="subcellular location">
    <subcellularLocation>
        <location evidence="1">Cell membrane</location>
        <topology evidence="1">Multi-pass membrane protein</topology>
    </subcellularLocation>
</comment>
<evidence type="ECO:0000256" key="5">
    <source>
        <dbReference type="ARBA" id="ARBA00023136"/>
    </source>
</evidence>
<feature type="transmembrane region" description="Helical" evidence="7">
    <location>
        <begin position="413"/>
        <end position="432"/>
    </location>
</feature>
<evidence type="ECO:0000256" key="2">
    <source>
        <dbReference type="ARBA" id="ARBA00022475"/>
    </source>
</evidence>
<evidence type="ECO:0000313" key="9">
    <source>
        <dbReference type="EMBL" id="XBH10458.1"/>
    </source>
</evidence>
<proteinExistence type="predicted"/>
<evidence type="ECO:0000313" key="10">
    <source>
        <dbReference type="EMBL" id="XBH13887.1"/>
    </source>
</evidence>
<feature type="region of interest" description="Disordered" evidence="6">
    <location>
        <begin position="35"/>
        <end position="61"/>
    </location>
</feature>
<evidence type="ECO:0000256" key="4">
    <source>
        <dbReference type="ARBA" id="ARBA00022989"/>
    </source>
</evidence>
<evidence type="ECO:0000256" key="7">
    <source>
        <dbReference type="SAM" id="Phobius"/>
    </source>
</evidence>
<dbReference type="InterPro" id="IPR051791">
    <property type="entry name" value="Pra-immunoreactive"/>
</dbReference>
<dbReference type="GO" id="GO:0005886">
    <property type="term" value="C:plasma membrane"/>
    <property type="evidence" value="ECO:0007669"/>
    <property type="project" value="UniProtKB-SubCell"/>
</dbReference>
<dbReference type="RefSeq" id="WP_348267966.1">
    <property type="nucleotide sequence ID" value="NZ_CP121194.1"/>
</dbReference>
<dbReference type="EMBL" id="CP121194">
    <property type="protein sequence ID" value="XBH10458.1"/>
    <property type="molecule type" value="Genomic_DNA"/>
</dbReference>
<organism evidence="10">
    <name type="scientific">Edaphobacter paludis</name>
    <dbReference type="NCBI Taxonomy" id="3035702"/>
    <lineage>
        <taxon>Bacteria</taxon>
        <taxon>Pseudomonadati</taxon>
        <taxon>Acidobacteriota</taxon>
        <taxon>Terriglobia</taxon>
        <taxon>Terriglobales</taxon>
        <taxon>Acidobacteriaceae</taxon>
        <taxon>Edaphobacter</taxon>
    </lineage>
</organism>
<evidence type="ECO:0000256" key="6">
    <source>
        <dbReference type="SAM" id="MobiDB-lite"/>
    </source>
</evidence>
<name>A0AAU7D9B8_9BACT</name>
<dbReference type="Pfam" id="PF06271">
    <property type="entry name" value="RDD"/>
    <property type="match status" value="1"/>
</dbReference>
<feature type="domain" description="RDD" evidence="8">
    <location>
        <begin position="311"/>
        <end position="444"/>
    </location>
</feature>
<protein>
    <submittedName>
        <fullName evidence="10">RDD family protein</fullName>
    </submittedName>
</protein>
<evidence type="ECO:0000256" key="3">
    <source>
        <dbReference type="ARBA" id="ARBA00022692"/>
    </source>
</evidence>
<dbReference type="PANTHER" id="PTHR36115:SF10">
    <property type="entry name" value="RDD DOMAIN-CONTAINING PROTEIN"/>
    <property type="match status" value="1"/>
</dbReference>
<keyword evidence="2" id="KW-1003">Cell membrane</keyword>
<evidence type="ECO:0000259" key="8">
    <source>
        <dbReference type="Pfam" id="PF06271"/>
    </source>
</evidence>
<dbReference type="AlphaFoldDB" id="A0AAU7D9B8"/>
<dbReference type="PANTHER" id="PTHR36115">
    <property type="entry name" value="PROLINE-RICH ANTIGEN HOMOLOG-RELATED"/>
    <property type="match status" value="1"/>
</dbReference>
<dbReference type="InterPro" id="IPR010432">
    <property type="entry name" value="RDD"/>
</dbReference>
<keyword evidence="5 7" id="KW-0472">Membrane</keyword>
<feature type="transmembrane region" description="Helical" evidence="7">
    <location>
        <begin position="318"/>
        <end position="341"/>
    </location>
</feature>
<accession>A0AAU7D9B8</accession>
<keyword evidence="3 7" id="KW-0812">Transmembrane</keyword>
<dbReference type="EMBL" id="CP121195">
    <property type="protein sequence ID" value="XBH13887.1"/>
    <property type="molecule type" value="Genomic_DNA"/>
</dbReference>
<feature type="transmembrane region" description="Helical" evidence="7">
    <location>
        <begin position="361"/>
        <end position="383"/>
    </location>
</feature>
<evidence type="ECO:0000256" key="1">
    <source>
        <dbReference type="ARBA" id="ARBA00004651"/>
    </source>
</evidence>
<reference evidence="10" key="1">
    <citation type="submission" date="2023-03" db="EMBL/GenBank/DDBJ databases">
        <title>Edaphobacter sp.</title>
        <authorList>
            <person name="Huber K.J."/>
            <person name="Papendorf J."/>
            <person name="Pilke C."/>
            <person name="Bunk B."/>
            <person name="Sproeer C."/>
            <person name="Pester M."/>
        </authorList>
    </citation>
    <scope>NUCLEOTIDE SEQUENCE</scope>
    <source>
        <strain evidence="9">DSM 109919</strain>
        <strain evidence="10">DSM 109920</strain>
    </source>
</reference>
<gene>
    <name evidence="9" type="ORF">P4G45_01680</name>
    <name evidence="10" type="ORF">P8936_01650</name>
</gene>
<dbReference type="KEGG" id="epl:P4G45_01680"/>
<sequence>MSSAQLDIQPLDEAAPELEATGTPFALKQQVAERLAAHRARHTQQSAAPASPAAHPTAAKPRAARIAAAVAERYAHSQSYRAFLAAEAERAIQEAHAAAEVAARSAQAIADAQNELLAELDQWELTAPTPALGPMAVIENNVAPEPPTQVSSAGLTVRLYEDSTHSIPEPFIGRYQHHHQSPFEEIEEDERLALEDEIAFRQSPTFEDPIAPVEIPANLIEFPRQLVAPRRARPRIAEGPLRDEAEHPHDPTQLRIFEVEPTQFSTAPAAESAESIIPEWSSILLSARPASTYAETESANLPFNPVVPIHTASLSLRLMAALVDGCILLAAFLSFAAVFALTLDKLSGAPVIGTITLQTAAIGTAGVLAILALLYQAVFFTFSEATPGMRYARIAFCTLNDENPTRAAMRRRIFAAVLSACPLGIGFLWAWLDDDGLGWHDRISRIYQRSY</sequence>
<accession>A0AAU7CZM5</accession>
<feature type="compositionally biased region" description="Low complexity" evidence="6">
    <location>
        <begin position="43"/>
        <end position="61"/>
    </location>
</feature>
<keyword evidence="4 7" id="KW-1133">Transmembrane helix</keyword>